<comment type="caution">
    <text evidence="1">The sequence shown here is derived from an EMBL/GenBank/DDBJ whole genome shotgun (WGS) entry which is preliminary data.</text>
</comment>
<dbReference type="Proteomes" id="UP000886998">
    <property type="component" value="Unassembled WGS sequence"/>
</dbReference>
<proteinExistence type="predicted"/>
<name>A0A8X6XZE0_9ARAC</name>
<keyword evidence="2" id="KW-1185">Reference proteome</keyword>
<dbReference type="EMBL" id="BMAV01013684">
    <property type="protein sequence ID" value="GFY61542.1"/>
    <property type="molecule type" value="Genomic_DNA"/>
</dbReference>
<protein>
    <submittedName>
        <fullName evidence="1">Uncharacterized protein</fullName>
    </submittedName>
</protein>
<evidence type="ECO:0000313" key="1">
    <source>
        <dbReference type="EMBL" id="GFY61542.1"/>
    </source>
</evidence>
<dbReference type="OrthoDB" id="10421774at2759"/>
<gene>
    <name evidence="1" type="ORF">TNIN_81361</name>
</gene>
<organism evidence="1 2">
    <name type="scientific">Trichonephila inaurata madagascariensis</name>
    <dbReference type="NCBI Taxonomy" id="2747483"/>
    <lineage>
        <taxon>Eukaryota</taxon>
        <taxon>Metazoa</taxon>
        <taxon>Ecdysozoa</taxon>
        <taxon>Arthropoda</taxon>
        <taxon>Chelicerata</taxon>
        <taxon>Arachnida</taxon>
        <taxon>Araneae</taxon>
        <taxon>Araneomorphae</taxon>
        <taxon>Entelegynae</taxon>
        <taxon>Araneoidea</taxon>
        <taxon>Nephilidae</taxon>
        <taxon>Trichonephila</taxon>
        <taxon>Trichonephila inaurata</taxon>
    </lineage>
</organism>
<evidence type="ECO:0000313" key="2">
    <source>
        <dbReference type="Proteomes" id="UP000886998"/>
    </source>
</evidence>
<reference evidence="1" key="1">
    <citation type="submission" date="2020-08" db="EMBL/GenBank/DDBJ databases">
        <title>Multicomponent nature underlies the extraordinary mechanical properties of spider dragline silk.</title>
        <authorList>
            <person name="Kono N."/>
            <person name="Nakamura H."/>
            <person name="Mori M."/>
            <person name="Yoshida Y."/>
            <person name="Ohtoshi R."/>
            <person name="Malay A.D."/>
            <person name="Moran D.A.P."/>
            <person name="Tomita M."/>
            <person name="Numata K."/>
            <person name="Arakawa K."/>
        </authorList>
    </citation>
    <scope>NUCLEOTIDE SEQUENCE</scope>
</reference>
<dbReference type="AlphaFoldDB" id="A0A8X6XZE0"/>
<accession>A0A8X6XZE0</accession>
<sequence length="81" mass="9109">MVEYKDAAPEEGDNNSPCFRAMVDGFQPCHKSQESSWRMRTCNNSIRINGHTIMKETVNENDPGRLVDGEAPVREVVRPCG</sequence>